<organism evidence="1 2">
    <name type="scientific">Pocillopora meandrina</name>
    <dbReference type="NCBI Taxonomy" id="46732"/>
    <lineage>
        <taxon>Eukaryota</taxon>
        <taxon>Metazoa</taxon>
        <taxon>Cnidaria</taxon>
        <taxon>Anthozoa</taxon>
        <taxon>Hexacorallia</taxon>
        <taxon>Scleractinia</taxon>
        <taxon>Astrocoeniina</taxon>
        <taxon>Pocilloporidae</taxon>
        <taxon>Pocillopora</taxon>
    </lineage>
</organism>
<gene>
    <name evidence="1" type="ORF">PMEA_00011392</name>
</gene>
<reference evidence="1 2" key="1">
    <citation type="submission" date="2022-05" db="EMBL/GenBank/DDBJ databases">
        <authorList>
            <consortium name="Genoscope - CEA"/>
            <person name="William W."/>
        </authorList>
    </citation>
    <scope>NUCLEOTIDE SEQUENCE [LARGE SCALE GENOMIC DNA]</scope>
</reference>
<feature type="non-terminal residue" evidence="1">
    <location>
        <position position="1"/>
    </location>
</feature>
<sequence>LFEDKITSFRFRTFSSNSQPRMEFLRCNDAPACCTCVVVLPSYIGNTNSIWWVKYLNLLEQNISTSQEELKLR</sequence>
<evidence type="ECO:0000313" key="2">
    <source>
        <dbReference type="Proteomes" id="UP001159428"/>
    </source>
</evidence>
<accession>A0AAU9WSW8</accession>
<comment type="caution">
    <text evidence="1">The sequence shown here is derived from an EMBL/GenBank/DDBJ whole genome shotgun (WGS) entry which is preliminary data.</text>
</comment>
<dbReference type="EMBL" id="CALNXJ010000020">
    <property type="protein sequence ID" value="CAH3124616.1"/>
    <property type="molecule type" value="Genomic_DNA"/>
</dbReference>
<proteinExistence type="predicted"/>
<dbReference type="AlphaFoldDB" id="A0AAU9WSW8"/>
<dbReference type="Proteomes" id="UP001159428">
    <property type="component" value="Unassembled WGS sequence"/>
</dbReference>
<name>A0AAU9WSW8_9CNID</name>
<keyword evidence="2" id="KW-1185">Reference proteome</keyword>
<protein>
    <submittedName>
        <fullName evidence="1">Uncharacterized protein</fullName>
    </submittedName>
</protein>
<evidence type="ECO:0000313" key="1">
    <source>
        <dbReference type="EMBL" id="CAH3124616.1"/>
    </source>
</evidence>